<protein>
    <recommendedName>
        <fullName evidence="2">Methyltransferase type 11 domain-containing protein</fullName>
    </recommendedName>
</protein>
<dbReference type="PANTHER" id="PTHR47291">
    <property type="entry name" value="PEPTIDE UPSTREAM PROTEIN"/>
    <property type="match status" value="1"/>
</dbReference>
<dbReference type="InterPro" id="IPR029063">
    <property type="entry name" value="SAM-dependent_MTases_sf"/>
</dbReference>
<evidence type="ECO:0000313" key="4">
    <source>
        <dbReference type="Proteomes" id="UP000886520"/>
    </source>
</evidence>
<dbReference type="GO" id="GO:0008757">
    <property type="term" value="F:S-adenosylmethionine-dependent methyltransferase activity"/>
    <property type="evidence" value="ECO:0007669"/>
    <property type="project" value="InterPro"/>
</dbReference>
<keyword evidence="1" id="KW-0472">Membrane</keyword>
<keyword evidence="4" id="KW-1185">Reference proteome</keyword>
<accession>A0A9D4U454</accession>
<reference evidence="3" key="1">
    <citation type="submission" date="2021-01" db="EMBL/GenBank/DDBJ databases">
        <title>Adiantum capillus-veneris genome.</title>
        <authorList>
            <person name="Fang Y."/>
            <person name="Liao Q."/>
        </authorList>
    </citation>
    <scope>NUCLEOTIDE SEQUENCE</scope>
    <source>
        <strain evidence="3">H3</strain>
        <tissue evidence="3">Leaf</tissue>
    </source>
</reference>
<sequence length="414" mass="45885">MGAQLPEDAVEHEPLRLHVSATGGQAHGRILRIVIYGIVTFFVIFASYLAFIGLIGGKHEDQSLQKRGFVSVGYLTFLPGYANDTKTPDWACLCEAVQDHLTSWHHTINEFSLAHANVHRLASYMSGMVNFYRFTSQSFKQHQAVDGLLTPKNVGMPSLGMHISRPKSAASTSFAAGLERMMFRRSQFLLRVKLVSFIKIMHELSGEGLLQSQQRILCLDIDAGRKVRALKKRGFKNVERIDVSPDGMVSNQEVGNALVELEDQGFDFAFTSSFDQVSEPALFVAEIERILKVGGFAAMHVSLNAWRSKYISKPGKSVKPVTLLFQNSKIVYVSAAYAPGLDTIIVFKKVSHIGEMRHIAKAKGAEQADIDEKHVSGPIFPSQLAVDFTGSLAKYECRKCIKEQDAMFAPNAMQ</sequence>
<dbReference type="PANTHER" id="PTHR47291:SF1">
    <property type="entry name" value="PEPTIDE UPSTREAM PROTEIN"/>
    <property type="match status" value="1"/>
</dbReference>
<dbReference type="Proteomes" id="UP000886520">
    <property type="component" value="Chromosome 24"/>
</dbReference>
<evidence type="ECO:0000313" key="3">
    <source>
        <dbReference type="EMBL" id="KAI5060732.1"/>
    </source>
</evidence>
<proteinExistence type="predicted"/>
<dbReference type="Gene3D" id="3.40.50.150">
    <property type="entry name" value="Vaccinia Virus protein VP39"/>
    <property type="match status" value="1"/>
</dbReference>
<evidence type="ECO:0000259" key="2">
    <source>
        <dbReference type="Pfam" id="PF08241"/>
    </source>
</evidence>
<comment type="caution">
    <text evidence="3">The sequence shown here is derived from an EMBL/GenBank/DDBJ whole genome shotgun (WGS) entry which is preliminary data.</text>
</comment>
<dbReference type="AlphaFoldDB" id="A0A9D4U454"/>
<dbReference type="SUPFAM" id="SSF53335">
    <property type="entry name" value="S-adenosyl-L-methionine-dependent methyltransferases"/>
    <property type="match status" value="1"/>
</dbReference>
<name>A0A9D4U454_ADICA</name>
<gene>
    <name evidence="3" type="ORF">GOP47_0025152</name>
</gene>
<organism evidence="3 4">
    <name type="scientific">Adiantum capillus-veneris</name>
    <name type="common">Maidenhair fern</name>
    <dbReference type="NCBI Taxonomy" id="13818"/>
    <lineage>
        <taxon>Eukaryota</taxon>
        <taxon>Viridiplantae</taxon>
        <taxon>Streptophyta</taxon>
        <taxon>Embryophyta</taxon>
        <taxon>Tracheophyta</taxon>
        <taxon>Polypodiopsida</taxon>
        <taxon>Polypodiidae</taxon>
        <taxon>Polypodiales</taxon>
        <taxon>Pteridineae</taxon>
        <taxon>Pteridaceae</taxon>
        <taxon>Vittarioideae</taxon>
        <taxon>Adiantum</taxon>
    </lineage>
</organism>
<dbReference type="EMBL" id="JABFUD020000024">
    <property type="protein sequence ID" value="KAI5060732.1"/>
    <property type="molecule type" value="Genomic_DNA"/>
</dbReference>
<keyword evidence="1" id="KW-1133">Transmembrane helix</keyword>
<keyword evidence="1" id="KW-0812">Transmembrane</keyword>
<feature type="transmembrane region" description="Helical" evidence="1">
    <location>
        <begin position="33"/>
        <end position="57"/>
    </location>
</feature>
<feature type="domain" description="Methyltransferase type 11" evidence="2">
    <location>
        <begin position="224"/>
        <end position="298"/>
    </location>
</feature>
<evidence type="ECO:0000256" key="1">
    <source>
        <dbReference type="SAM" id="Phobius"/>
    </source>
</evidence>
<dbReference type="OrthoDB" id="1076011at2759"/>
<dbReference type="Pfam" id="PF08241">
    <property type="entry name" value="Methyltransf_11"/>
    <property type="match status" value="1"/>
</dbReference>
<dbReference type="InterPro" id="IPR013216">
    <property type="entry name" value="Methyltransf_11"/>
</dbReference>